<accession>A0ACA9LRA4</accession>
<sequence>MPKHPENKKQIPKTRERYTICEYCKTKDLLCDNKIPCSFCKLSNKTCKRNYRISDKTKVLKKIFDAKINLLHIIEEAKLIFESLKNQHNFDKLYEELDNLQDTSDEDSEYPNTSYQEEYTPNHIPNTP</sequence>
<name>A0ACA9LRA4_9GLOM</name>
<gene>
    <name evidence="1" type="ORF">RPERSI_LOCUS3764</name>
</gene>
<organism evidence="1 2">
    <name type="scientific">Racocetra persica</name>
    <dbReference type="NCBI Taxonomy" id="160502"/>
    <lineage>
        <taxon>Eukaryota</taxon>
        <taxon>Fungi</taxon>
        <taxon>Fungi incertae sedis</taxon>
        <taxon>Mucoromycota</taxon>
        <taxon>Glomeromycotina</taxon>
        <taxon>Glomeromycetes</taxon>
        <taxon>Diversisporales</taxon>
        <taxon>Gigasporaceae</taxon>
        <taxon>Racocetra</taxon>
    </lineage>
</organism>
<proteinExistence type="predicted"/>
<evidence type="ECO:0000313" key="1">
    <source>
        <dbReference type="EMBL" id="CAG8546221.1"/>
    </source>
</evidence>
<keyword evidence="2" id="KW-1185">Reference proteome</keyword>
<reference evidence="1" key="1">
    <citation type="submission" date="2021-06" db="EMBL/GenBank/DDBJ databases">
        <authorList>
            <person name="Kallberg Y."/>
            <person name="Tangrot J."/>
            <person name="Rosling A."/>
        </authorList>
    </citation>
    <scope>NUCLEOTIDE SEQUENCE</scope>
    <source>
        <strain evidence="1">MA461A</strain>
    </source>
</reference>
<feature type="non-terminal residue" evidence="1">
    <location>
        <position position="128"/>
    </location>
</feature>
<evidence type="ECO:0000313" key="2">
    <source>
        <dbReference type="Proteomes" id="UP000789920"/>
    </source>
</evidence>
<comment type="caution">
    <text evidence="1">The sequence shown here is derived from an EMBL/GenBank/DDBJ whole genome shotgun (WGS) entry which is preliminary data.</text>
</comment>
<protein>
    <submittedName>
        <fullName evidence="1">9839_t:CDS:1</fullName>
    </submittedName>
</protein>
<dbReference type="EMBL" id="CAJVQC010004868">
    <property type="protein sequence ID" value="CAG8546221.1"/>
    <property type="molecule type" value="Genomic_DNA"/>
</dbReference>
<dbReference type="Proteomes" id="UP000789920">
    <property type="component" value="Unassembled WGS sequence"/>
</dbReference>